<feature type="domain" description="Flavodoxin-like fold" evidence="7">
    <location>
        <begin position="1"/>
        <end position="192"/>
    </location>
</feature>
<feature type="binding site" evidence="6">
    <location>
        <begin position="139"/>
        <end position="142"/>
    </location>
    <ligand>
        <name>FMN</name>
        <dbReference type="ChEBI" id="CHEBI:58210"/>
    </ligand>
</feature>
<accession>A0ABT8LFP0</accession>
<dbReference type="InterPro" id="IPR029039">
    <property type="entry name" value="Flavoprotein-like_sf"/>
</dbReference>
<keyword evidence="3 6" id="KW-0560">Oxidoreductase</keyword>
<keyword evidence="2 6" id="KW-0288">FMN</keyword>
<protein>
    <recommendedName>
        <fullName evidence="6">FMN dependent NADH:quinone oxidoreductase</fullName>
        <ecNumber evidence="6">1.6.5.-</ecNumber>
    </recommendedName>
    <alternativeName>
        <fullName evidence="6">Azo-dye reductase</fullName>
    </alternativeName>
    <alternativeName>
        <fullName evidence="6">FMN-dependent NADH-azo compound oxidoreductase</fullName>
    </alternativeName>
    <alternativeName>
        <fullName evidence="6">FMN-dependent NADH-azoreductase</fullName>
        <ecNumber evidence="6">1.7.1.17</ecNumber>
    </alternativeName>
</protein>
<evidence type="ECO:0000256" key="5">
    <source>
        <dbReference type="ARBA" id="ARBA00048542"/>
    </source>
</evidence>
<comment type="catalytic activity">
    <reaction evidence="6">
        <text>2 a quinone + NADH + H(+) = 2 a 1,4-benzosemiquinone + NAD(+)</text>
        <dbReference type="Rhea" id="RHEA:65952"/>
        <dbReference type="ChEBI" id="CHEBI:15378"/>
        <dbReference type="ChEBI" id="CHEBI:57540"/>
        <dbReference type="ChEBI" id="CHEBI:57945"/>
        <dbReference type="ChEBI" id="CHEBI:132124"/>
        <dbReference type="ChEBI" id="CHEBI:134225"/>
    </reaction>
</comment>
<name>A0ABT8LFP0_9BACT</name>
<dbReference type="EMBL" id="JAUJEB010000007">
    <property type="protein sequence ID" value="MDN5216001.1"/>
    <property type="molecule type" value="Genomic_DNA"/>
</dbReference>
<evidence type="ECO:0000256" key="6">
    <source>
        <dbReference type="HAMAP-Rule" id="MF_01216"/>
    </source>
</evidence>
<comment type="catalytic activity">
    <reaction evidence="5">
        <text>N,N-dimethyl-1,4-phenylenediamine + anthranilate + 2 NAD(+) = 2-(4-dimethylaminophenyl)diazenylbenzoate + 2 NADH + 2 H(+)</text>
        <dbReference type="Rhea" id="RHEA:55872"/>
        <dbReference type="ChEBI" id="CHEBI:15378"/>
        <dbReference type="ChEBI" id="CHEBI:15783"/>
        <dbReference type="ChEBI" id="CHEBI:16567"/>
        <dbReference type="ChEBI" id="CHEBI:57540"/>
        <dbReference type="ChEBI" id="CHEBI:57945"/>
        <dbReference type="ChEBI" id="CHEBI:71579"/>
        <dbReference type="EC" id="1.7.1.17"/>
    </reaction>
    <physiologicalReaction direction="right-to-left" evidence="5">
        <dbReference type="Rhea" id="RHEA:55874"/>
    </physiologicalReaction>
</comment>
<dbReference type="PANTHER" id="PTHR43741:SF4">
    <property type="entry name" value="FMN-DEPENDENT NADH:QUINONE OXIDOREDUCTASE"/>
    <property type="match status" value="1"/>
</dbReference>
<gene>
    <name evidence="6" type="primary">azoR</name>
    <name evidence="8" type="ORF">QQ020_28240</name>
</gene>
<evidence type="ECO:0000256" key="2">
    <source>
        <dbReference type="ARBA" id="ARBA00022643"/>
    </source>
</evidence>
<dbReference type="Proteomes" id="UP001172083">
    <property type="component" value="Unassembled WGS sequence"/>
</dbReference>
<comment type="cofactor">
    <cofactor evidence="6">
        <name>FMN</name>
        <dbReference type="ChEBI" id="CHEBI:58210"/>
    </cofactor>
    <text evidence="6">Binds 1 FMN per subunit.</text>
</comment>
<comment type="caution">
    <text evidence="8">The sequence shown here is derived from an EMBL/GenBank/DDBJ whole genome shotgun (WGS) entry which is preliminary data.</text>
</comment>
<evidence type="ECO:0000313" key="8">
    <source>
        <dbReference type="EMBL" id="MDN5216001.1"/>
    </source>
</evidence>
<dbReference type="InterPro" id="IPR050104">
    <property type="entry name" value="FMN-dep_NADH:Q_OxRdtase_AzoR1"/>
</dbReference>
<dbReference type="InterPro" id="IPR023048">
    <property type="entry name" value="NADH:quinone_OxRdtase_FMN_depd"/>
</dbReference>
<feature type="binding site" evidence="6">
    <location>
        <begin position="15"/>
        <end position="17"/>
    </location>
    <ligand>
        <name>FMN</name>
        <dbReference type="ChEBI" id="CHEBI:58210"/>
    </ligand>
</feature>
<keyword evidence="9" id="KW-1185">Reference proteome</keyword>
<proteinExistence type="inferred from homology"/>
<dbReference type="EC" id="1.7.1.17" evidence="6"/>
<dbReference type="EC" id="1.6.5.-" evidence="6"/>
<dbReference type="RefSeq" id="WP_346761335.1">
    <property type="nucleotide sequence ID" value="NZ_JAUJEB010000007.1"/>
</dbReference>
<dbReference type="Gene3D" id="3.40.50.360">
    <property type="match status" value="1"/>
</dbReference>
<evidence type="ECO:0000313" key="9">
    <source>
        <dbReference type="Proteomes" id="UP001172083"/>
    </source>
</evidence>
<comment type="function">
    <text evidence="6">Quinone reductase that provides resistance to thiol-specific stress caused by electrophilic quinones.</text>
</comment>
<reference evidence="8" key="1">
    <citation type="submission" date="2023-06" db="EMBL/GenBank/DDBJ databases">
        <title>Genomic of Agaribacillus aureum.</title>
        <authorList>
            <person name="Wang G."/>
        </authorList>
    </citation>
    <scope>NUCLEOTIDE SEQUENCE</scope>
    <source>
        <strain evidence="8">BMA12</strain>
    </source>
</reference>
<dbReference type="Pfam" id="PF02525">
    <property type="entry name" value="Flavodoxin_2"/>
    <property type="match status" value="1"/>
</dbReference>
<comment type="subunit">
    <text evidence="6">Homodimer.</text>
</comment>
<keyword evidence="4 6" id="KW-0520">NAD</keyword>
<evidence type="ECO:0000259" key="7">
    <source>
        <dbReference type="Pfam" id="PF02525"/>
    </source>
</evidence>
<comment type="function">
    <text evidence="6">Also exhibits azoreductase activity. Catalyzes the reductive cleavage of the azo bond in aromatic azo compounds to the corresponding amines.</text>
</comment>
<dbReference type="PANTHER" id="PTHR43741">
    <property type="entry name" value="FMN-DEPENDENT NADH-AZOREDUCTASE 1"/>
    <property type="match status" value="1"/>
</dbReference>
<feature type="binding site" evidence="6">
    <location>
        <position position="9"/>
    </location>
    <ligand>
        <name>FMN</name>
        <dbReference type="ChEBI" id="CHEBI:58210"/>
    </ligand>
</feature>
<keyword evidence="1 6" id="KW-0285">Flavoprotein</keyword>
<feature type="binding site" evidence="6">
    <location>
        <begin position="94"/>
        <end position="97"/>
    </location>
    <ligand>
        <name>FMN</name>
        <dbReference type="ChEBI" id="CHEBI:58210"/>
    </ligand>
</feature>
<dbReference type="InterPro" id="IPR003680">
    <property type="entry name" value="Flavodoxin_fold"/>
</dbReference>
<sequence length="196" mass="22042">MKVLKINASASRQTSLSRVEVDRVISKLLVKYPSAEIIDRDVAYSNLPFPNDKFVEAIFHKGPLNEEQRLLTKVSDQLVDELLESEILVIGAPMYNFTIPASLKAYFDLVARAGKTYQYNEQGYPLGLVEGKKAIIVITTGGVPLGSPMDFSKQYITAFLGFLGIKNLTFIELDENRFKYEEKRKKATEKLASILD</sequence>
<evidence type="ECO:0000256" key="3">
    <source>
        <dbReference type="ARBA" id="ARBA00023002"/>
    </source>
</evidence>
<evidence type="ECO:0000256" key="4">
    <source>
        <dbReference type="ARBA" id="ARBA00023027"/>
    </source>
</evidence>
<dbReference type="SUPFAM" id="SSF52218">
    <property type="entry name" value="Flavoproteins"/>
    <property type="match status" value="1"/>
</dbReference>
<organism evidence="8 9">
    <name type="scientific">Agaribacillus aureus</name>
    <dbReference type="NCBI Taxonomy" id="3051825"/>
    <lineage>
        <taxon>Bacteria</taxon>
        <taxon>Pseudomonadati</taxon>
        <taxon>Bacteroidota</taxon>
        <taxon>Cytophagia</taxon>
        <taxon>Cytophagales</taxon>
        <taxon>Splendidivirgaceae</taxon>
        <taxon>Agaribacillus</taxon>
    </lineage>
</organism>
<comment type="similarity">
    <text evidence="6">Belongs to the azoreductase type 1 family.</text>
</comment>
<evidence type="ECO:0000256" key="1">
    <source>
        <dbReference type="ARBA" id="ARBA00022630"/>
    </source>
</evidence>
<dbReference type="HAMAP" id="MF_01216">
    <property type="entry name" value="Azoreductase_type1"/>
    <property type="match status" value="1"/>
</dbReference>